<evidence type="ECO:0000256" key="2">
    <source>
        <dbReference type="ARBA" id="ARBA00023015"/>
    </source>
</evidence>
<evidence type="ECO:0000256" key="6">
    <source>
        <dbReference type="SAM" id="MobiDB-lite"/>
    </source>
</evidence>
<evidence type="ECO:0000256" key="5">
    <source>
        <dbReference type="ARBA" id="ARBA00023242"/>
    </source>
</evidence>
<evidence type="ECO:0000256" key="1">
    <source>
        <dbReference type="ARBA" id="ARBA00004123"/>
    </source>
</evidence>
<protein>
    <recommendedName>
        <fullName evidence="7">Xylanolytic transcriptional activator regulatory domain-containing protein</fullName>
    </recommendedName>
</protein>
<evidence type="ECO:0000259" key="7">
    <source>
        <dbReference type="Pfam" id="PF04082"/>
    </source>
</evidence>
<reference evidence="8 9" key="1">
    <citation type="journal article" date="2024" name="Microbiol. Resour. Announc.">
        <title>Genome annotations for the ascomycete fungi Trichoderma harzianum, Trichoderma aggressivum, and Purpureocillium lilacinum.</title>
        <authorList>
            <person name="Beijen E.P.W."/>
            <person name="Ohm R.A."/>
        </authorList>
    </citation>
    <scope>NUCLEOTIDE SEQUENCE [LARGE SCALE GENOMIC DNA]</scope>
    <source>
        <strain evidence="8 9">CBS 150709</strain>
    </source>
</reference>
<gene>
    <name evidence="8" type="ORF">Purlil1_2090</name>
</gene>
<feature type="region of interest" description="Disordered" evidence="6">
    <location>
        <begin position="27"/>
        <end position="47"/>
    </location>
</feature>
<comment type="caution">
    <text evidence="8">The sequence shown here is derived from an EMBL/GenBank/DDBJ whole genome shotgun (WGS) entry which is preliminary data.</text>
</comment>
<dbReference type="InterPro" id="IPR007219">
    <property type="entry name" value="XnlR_reg_dom"/>
</dbReference>
<comment type="subcellular location">
    <subcellularLocation>
        <location evidence="1">Nucleus</location>
    </subcellularLocation>
</comment>
<keyword evidence="2" id="KW-0805">Transcription regulation</keyword>
<keyword evidence="4" id="KW-0804">Transcription</keyword>
<dbReference type="Pfam" id="PF04082">
    <property type="entry name" value="Fungal_trans"/>
    <property type="match status" value="1"/>
</dbReference>
<evidence type="ECO:0000313" key="8">
    <source>
        <dbReference type="EMBL" id="KAK4093756.1"/>
    </source>
</evidence>
<dbReference type="PANTHER" id="PTHR46910">
    <property type="entry name" value="TRANSCRIPTION FACTOR PDR1"/>
    <property type="match status" value="1"/>
</dbReference>
<evidence type="ECO:0000256" key="3">
    <source>
        <dbReference type="ARBA" id="ARBA00023125"/>
    </source>
</evidence>
<feature type="domain" description="Xylanolytic transcriptional activator regulatory" evidence="7">
    <location>
        <begin position="257"/>
        <end position="368"/>
    </location>
</feature>
<keyword evidence="3" id="KW-0238">DNA-binding</keyword>
<proteinExistence type="predicted"/>
<feature type="region of interest" description="Disordered" evidence="6">
    <location>
        <begin position="75"/>
        <end position="96"/>
    </location>
</feature>
<dbReference type="EMBL" id="JAWRVI010000005">
    <property type="protein sequence ID" value="KAK4093756.1"/>
    <property type="molecule type" value="Genomic_DNA"/>
</dbReference>
<name>A0ABR0CCI5_PURLI</name>
<evidence type="ECO:0000256" key="4">
    <source>
        <dbReference type="ARBA" id="ARBA00023163"/>
    </source>
</evidence>
<feature type="compositionally biased region" description="Basic and acidic residues" evidence="6">
    <location>
        <begin position="109"/>
        <end position="128"/>
    </location>
</feature>
<dbReference type="InterPro" id="IPR050987">
    <property type="entry name" value="AtrR-like"/>
</dbReference>
<feature type="compositionally biased region" description="Acidic residues" evidence="6">
    <location>
        <begin position="129"/>
        <end position="138"/>
    </location>
</feature>
<dbReference type="CDD" id="cd12148">
    <property type="entry name" value="fungal_TF_MHR"/>
    <property type="match status" value="1"/>
</dbReference>
<keyword evidence="5" id="KW-0539">Nucleus</keyword>
<sequence>MPDNGNSHGGHPPTKGRKRIFNVSNLVLDDRNDRNDSNDSNDSSGTAPVVLSEWLFSGESKQDCANTILRRVSRVKDGKDAATARGPVVRSARGQEHLRALEERLKKLESKQHHKEDGLDETHQHEASPEPEDDDQDTSTDMPSIPKTVRDRLSTIFTELQSLQFSVDNSPFQRRIFVPLPNQHVLSRIMQSQLESLQIHGVVFSTSPILALIDEQFLDGGKSSTDDPSRWALINALLASTMLCKVTNEYPEAYTRPVWGLFKNAFALFPELMIQKPTLQTCEALIAMVFFMQGHADARTMVQLITALSRIVQELGLGKQVRSAKLAADEATRVKHILWATYIFTAVVADSLGLPPLLGRRDVIIDKTWIFEDDPEVQGISVGQNDTETPDVLRCRATLAAIQLQIHEDICEASLHDDNTLDAIQTVTHLDEILQGWRSSNDAIIRRRPQGSDESALLPWILVNFIYTTCQIKISTALSHLAARGQLANKAGLAATSVRELRRKQKEYRTDYTRKARSIIDMLDAMPTHPFFQIWRLISYPLAAVLVLLSAVLEQPHSHDATDHLHAIQRFIDYLVRLKEDGCHVDRMIEGCSKLHRVPSHAVKSSTQRNLPDGASMASRIEVNDPSSPAQPAMHSKLTIVNQGTQPKGLLTNHSMARLKAREVFASVLGADVWDDEDGYGPFAPDVLKSSKNNFLYA</sequence>
<feature type="region of interest" description="Disordered" evidence="6">
    <location>
        <begin position="109"/>
        <end position="146"/>
    </location>
</feature>
<organism evidence="8 9">
    <name type="scientific">Purpureocillium lilacinum</name>
    <name type="common">Paecilomyces lilacinus</name>
    <dbReference type="NCBI Taxonomy" id="33203"/>
    <lineage>
        <taxon>Eukaryota</taxon>
        <taxon>Fungi</taxon>
        <taxon>Dikarya</taxon>
        <taxon>Ascomycota</taxon>
        <taxon>Pezizomycotina</taxon>
        <taxon>Sordariomycetes</taxon>
        <taxon>Hypocreomycetidae</taxon>
        <taxon>Hypocreales</taxon>
        <taxon>Ophiocordycipitaceae</taxon>
        <taxon>Purpureocillium</taxon>
    </lineage>
</organism>
<keyword evidence="9" id="KW-1185">Reference proteome</keyword>
<dbReference type="PANTHER" id="PTHR46910:SF37">
    <property type="entry name" value="ZN(II)2CYS6 TRANSCRIPTION FACTOR (EUROFUNG)"/>
    <property type="match status" value="1"/>
</dbReference>
<evidence type="ECO:0000313" key="9">
    <source>
        <dbReference type="Proteomes" id="UP001287286"/>
    </source>
</evidence>
<feature type="compositionally biased region" description="Basic and acidic residues" evidence="6">
    <location>
        <begin position="28"/>
        <end position="37"/>
    </location>
</feature>
<dbReference type="Proteomes" id="UP001287286">
    <property type="component" value="Unassembled WGS sequence"/>
</dbReference>
<accession>A0ABR0CCI5</accession>